<evidence type="ECO:0000313" key="1">
    <source>
        <dbReference type="EMBL" id="BCS99181.1"/>
    </source>
</evidence>
<dbReference type="InterPro" id="IPR025659">
    <property type="entry name" value="Tubby-like_C"/>
</dbReference>
<dbReference type="EMBL" id="AP024488">
    <property type="protein sequence ID" value="BCS99181.1"/>
    <property type="molecule type" value="Genomic_DNA"/>
</dbReference>
<dbReference type="Pfam" id="PF03803">
    <property type="entry name" value="Scramblase"/>
    <property type="match status" value="1"/>
</dbReference>
<reference evidence="1 2" key="1">
    <citation type="submission" date="2021-02" db="EMBL/GenBank/DDBJ databases">
        <title>Complete genome of Desulfoluna sp. strain ASN36.</title>
        <authorList>
            <person name="Takahashi A."/>
            <person name="Kojima H."/>
            <person name="Fukui M."/>
        </authorList>
    </citation>
    <scope>NUCLEOTIDE SEQUENCE [LARGE SCALE GENOMIC DNA]</scope>
    <source>
        <strain evidence="1 2">ASN36</strain>
    </source>
</reference>
<dbReference type="InterPro" id="IPR005552">
    <property type="entry name" value="Scramblase"/>
</dbReference>
<keyword evidence="2" id="KW-1185">Reference proteome</keyword>
<evidence type="ECO:0000313" key="2">
    <source>
        <dbReference type="Proteomes" id="UP001320148"/>
    </source>
</evidence>
<protein>
    <recommendedName>
        <fullName evidence="3">Scramblase</fullName>
    </recommendedName>
</protein>
<proteinExistence type="predicted"/>
<accession>A0ABM7PPR6</accession>
<dbReference type="PANTHER" id="PTHR23248">
    <property type="entry name" value="PHOSPHOLIPID SCRAMBLASE-RELATED"/>
    <property type="match status" value="1"/>
</dbReference>
<dbReference type="PANTHER" id="PTHR23248:SF9">
    <property type="entry name" value="PHOSPHOLIPID SCRAMBLASE"/>
    <property type="match status" value="1"/>
</dbReference>
<sequence>MKELESSREVLVTQKKEMFEAFTGFETQNNYVVKLQSGQTLYAAEVNTGFLSRNFLKQLRPFEVVLSDEQHNIRLRVKRPFRFMFHEITVMNGHEMVLGRVVKRFTFLNRIYEVKDADDRTLFELKGPFFKPWTFRIENALGQAGVITKKWSGLFKEAMTDADNFGLKLEKDLPATQKAVLLGAVFLIDFVHFENNTGSSTSFGN</sequence>
<dbReference type="SUPFAM" id="SSF54518">
    <property type="entry name" value="Tubby C-terminal domain-like"/>
    <property type="match status" value="1"/>
</dbReference>
<gene>
    <name evidence="1" type="ORF">DSLASN_48130</name>
</gene>
<dbReference type="RefSeq" id="WP_236890531.1">
    <property type="nucleotide sequence ID" value="NZ_AP024488.1"/>
</dbReference>
<name>A0ABM7PPR6_9BACT</name>
<organism evidence="1 2">
    <name type="scientific">Desulfoluna limicola</name>
    <dbReference type="NCBI Taxonomy" id="2810562"/>
    <lineage>
        <taxon>Bacteria</taxon>
        <taxon>Pseudomonadati</taxon>
        <taxon>Thermodesulfobacteriota</taxon>
        <taxon>Desulfobacteria</taxon>
        <taxon>Desulfobacterales</taxon>
        <taxon>Desulfolunaceae</taxon>
        <taxon>Desulfoluna</taxon>
    </lineage>
</organism>
<dbReference type="Proteomes" id="UP001320148">
    <property type="component" value="Chromosome"/>
</dbReference>
<evidence type="ECO:0008006" key="3">
    <source>
        <dbReference type="Google" id="ProtNLM"/>
    </source>
</evidence>